<keyword evidence="2" id="KW-0547">Nucleotide-binding</keyword>
<dbReference type="SMART" id="SM00487">
    <property type="entry name" value="DEXDc"/>
    <property type="match status" value="1"/>
</dbReference>
<feature type="domain" description="Helicase ATP-binding" evidence="1">
    <location>
        <begin position="47"/>
        <end position="313"/>
    </location>
</feature>
<proteinExistence type="predicted"/>
<evidence type="ECO:0000259" key="1">
    <source>
        <dbReference type="PROSITE" id="PS51192"/>
    </source>
</evidence>
<name>A0ABZ2UKG9_9FLAO</name>
<dbReference type="EMBL" id="CP150845">
    <property type="protein sequence ID" value="WYZ21965.1"/>
    <property type="molecule type" value="Genomic_DNA"/>
</dbReference>
<dbReference type="Pfam" id="PF13307">
    <property type="entry name" value="Helicase_C_2"/>
    <property type="match status" value="1"/>
</dbReference>
<accession>A0ABZ2UKG9</accession>
<sequence>MINFKKRLEGVKADLKINPIEIYDTLDRASDKGPLRPSQNEILKEWFNSRQEQRDHIIKLHTGQGKTLIGLLILQSRINSGKGACIYVCPNIYLVEQTCNQAKQFGIPFCVYGEDKILPQEFINGDKILIIHSQLIFNGKTKFGLKTKSLKLDSIVLDDSHSCIDTIEDSFTVKVSREDNNEIYDEIFNLLETLLEDQGYAKLYEIKDGDREQVLSVPYWIWRNKFKDITDVLSHHKDEEKSSYKFAWDLIKDNIEDCFCLISGDKIEIKPYRNPIEKYGSFYNANCRIFMSATTNNDSFFIKGLGLKKETILNPIVFNNNLWSGEKMILFPYHMDDRLTRNEVITLFSGNDPKRKLGIIGLTTGFSRTNTWKNAGATVITSKNIKEKVGRLLDGHFDETLVFANRYDGIDLPDSSCRVLIIDSKPFSETLYDKYQEEVRLDSDVIDVKIAQKIEQGLGRGVRGEKDFCVILLIGNDILNVVSNDRYRKFFSEQTQMQIKIGLQVTKFAVEDAENDDAQNLLINTINQCLKRDENWKDFYKQEMDSIKKSHKNQEILEILEIERDSEEAYSSGQYLVAQGLIQSILDNYVDKFNITERGWYLQQIARFLFPKNSIDSNKFQINAHRNNRSLYKPNNGMEITRLTINEDRIEKIKKWIKQCNGFIDLKYKLDALLGDFLFGSNADKFEQSLELLGECLGFESERPEKYWKEGPDNLWCIAKGKYLLFECKNEVDENRAEIYKKESGQMANSIHWFEKNYPKMDLTPIMIINTRKLSKDASCDKRVKIMKKNKVNLFHRNIKAFFNEFSSHDLETVTSSQITAMLAAHSLTTEHFLDDTYLDKFV</sequence>
<dbReference type="SMART" id="SM00491">
    <property type="entry name" value="HELICc2"/>
    <property type="match status" value="1"/>
</dbReference>
<evidence type="ECO:0000313" key="2">
    <source>
        <dbReference type="EMBL" id="WYZ21965.1"/>
    </source>
</evidence>
<gene>
    <name evidence="2" type="ORF">AABD74_10975</name>
</gene>
<keyword evidence="2" id="KW-0347">Helicase</keyword>
<dbReference type="InterPro" id="IPR006935">
    <property type="entry name" value="Helicase/UvrB_N"/>
</dbReference>
<keyword evidence="2" id="KW-0378">Hydrolase</keyword>
<reference evidence="2 3" key="1">
    <citation type="submission" date="2024-03" db="EMBL/GenBank/DDBJ databases">
        <title>Flavobacterium soyae.</title>
        <authorList>
            <person name="Zheng W."/>
        </authorList>
    </citation>
    <scope>NUCLEOTIDE SEQUENCE [LARGE SCALE GENOMIC DNA]</scope>
    <source>
        <strain evidence="2 3">55</strain>
    </source>
</reference>
<dbReference type="Pfam" id="PF04851">
    <property type="entry name" value="ResIII"/>
    <property type="match status" value="1"/>
</dbReference>
<evidence type="ECO:0000313" key="3">
    <source>
        <dbReference type="Proteomes" id="UP001623852"/>
    </source>
</evidence>
<dbReference type="SUPFAM" id="SSF52540">
    <property type="entry name" value="P-loop containing nucleoside triphosphate hydrolases"/>
    <property type="match status" value="1"/>
</dbReference>
<dbReference type="InterPro" id="IPR014001">
    <property type="entry name" value="Helicase_ATP-bd"/>
</dbReference>
<dbReference type="Proteomes" id="UP001623852">
    <property type="component" value="Chromosome"/>
</dbReference>
<dbReference type="GO" id="GO:0004386">
    <property type="term" value="F:helicase activity"/>
    <property type="evidence" value="ECO:0007669"/>
    <property type="project" value="UniProtKB-KW"/>
</dbReference>
<dbReference type="PROSITE" id="PS51192">
    <property type="entry name" value="HELICASE_ATP_BIND_1"/>
    <property type="match status" value="1"/>
</dbReference>
<dbReference type="RefSeq" id="WP_406845552.1">
    <property type="nucleotide sequence ID" value="NZ_CP150845.1"/>
</dbReference>
<organism evidence="2 3">
    <name type="scientific">Flavobacterium soyae</name>
    <dbReference type="NCBI Taxonomy" id="2903098"/>
    <lineage>
        <taxon>Bacteria</taxon>
        <taxon>Pseudomonadati</taxon>
        <taxon>Bacteroidota</taxon>
        <taxon>Flavobacteriia</taxon>
        <taxon>Flavobacteriales</taxon>
        <taxon>Flavobacteriaceae</taxon>
        <taxon>Flavobacterium</taxon>
    </lineage>
</organism>
<dbReference type="Gene3D" id="3.40.50.300">
    <property type="entry name" value="P-loop containing nucleotide triphosphate hydrolases"/>
    <property type="match status" value="2"/>
</dbReference>
<dbReference type="InterPro" id="IPR006555">
    <property type="entry name" value="ATP-dep_Helicase_C"/>
</dbReference>
<protein>
    <submittedName>
        <fullName evidence="2">DEAD/DEAH box helicase family protein</fullName>
    </submittedName>
</protein>
<keyword evidence="2" id="KW-0067">ATP-binding</keyword>
<dbReference type="InterPro" id="IPR027417">
    <property type="entry name" value="P-loop_NTPase"/>
</dbReference>
<keyword evidence="3" id="KW-1185">Reference proteome</keyword>